<dbReference type="InterPro" id="IPR037401">
    <property type="entry name" value="SnoaL-like"/>
</dbReference>
<feature type="domain" description="SnoaL-like" evidence="1">
    <location>
        <begin position="24"/>
        <end position="139"/>
    </location>
</feature>
<protein>
    <recommendedName>
        <fullName evidence="1">SnoaL-like domain-containing protein</fullName>
    </recommendedName>
</protein>
<dbReference type="Proteomes" id="UP001342631">
    <property type="component" value="Unassembled WGS sequence"/>
</dbReference>
<evidence type="ECO:0000313" key="3">
    <source>
        <dbReference type="Proteomes" id="UP001342631"/>
    </source>
</evidence>
<name>A0ABQ6R1B1_9BACT</name>
<evidence type="ECO:0000313" key="2">
    <source>
        <dbReference type="EMBL" id="GMU09659.1"/>
    </source>
</evidence>
<dbReference type="InterPro" id="IPR032710">
    <property type="entry name" value="NTF2-like_dom_sf"/>
</dbReference>
<dbReference type="Pfam" id="PF12680">
    <property type="entry name" value="SnoaL_2"/>
    <property type="match status" value="1"/>
</dbReference>
<evidence type="ECO:0000259" key="1">
    <source>
        <dbReference type="Pfam" id="PF12680"/>
    </source>
</evidence>
<keyword evidence="3" id="KW-1185">Reference proteome</keyword>
<dbReference type="Gene3D" id="3.10.450.50">
    <property type="match status" value="1"/>
</dbReference>
<reference evidence="2 3" key="1">
    <citation type="journal article" date="2024" name="Arch. Microbiol.">
        <title>Corallococcus caeni sp. nov., a novel myxobacterium isolated from activated sludge.</title>
        <authorList>
            <person name="Tomita S."/>
            <person name="Nakai R."/>
            <person name="Kuroda K."/>
            <person name="Kurashita H."/>
            <person name="Hatamoto M."/>
            <person name="Yamaguchi T."/>
            <person name="Narihiro T."/>
        </authorList>
    </citation>
    <scope>NUCLEOTIDE SEQUENCE [LARGE SCALE GENOMIC DNA]</scope>
    <source>
        <strain evidence="2 3">NO1</strain>
    </source>
</reference>
<sequence length="156" mass="17900">MSTGPSPSEESRQAGREQLERWVLDFTDAFNRDDLDAVMGWFHPDAVYETYDGVHCRGLAAIRAAFAPQFRGDFGRIRFLTEDLVVDVPAGKVVLRWRCQHDLSGPGALKPWLYRLMYGRDFGWYGLDVLHWEDGRLREKRTYAQAGLPKVRRGPA</sequence>
<comment type="caution">
    <text evidence="2">The sequence shown here is derived from an EMBL/GenBank/DDBJ whole genome shotgun (WGS) entry which is preliminary data.</text>
</comment>
<proteinExistence type="predicted"/>
<accession>A0ABQ6R1B1</accession>
<dbReference type="EMBL" id="BTTX01000006">
    <property type="protein sequence ID" value="GMU09659.1"/>
    <property type="molecule type" value="Genomic_DNA"/>
</dbReference>
<organism evidence="2 3">
    <name type="scientific">Corallococcus caeni</name>
    <dbReference type="NCBI Taxonomy" id="3082388"/>
    <lineage>
        <taxon>Bacteria</taxon>
        <taxon>Pseudomonadati</taxon>
        <taxon>Myxococcota</taxon>
        <taxon>Myxococcia</taxon>
        <taxon>Myxococcales</taxon>
        <taxon>Cystobacterineae</taxon>
        <taxon>Myxococcaceae</taxon>
        <taxon>Corallococcus</taxon>
    </lineage>
</organism>
<dbReference type="SUPFAM" id="SSF54427">
    <property type="entry name" value="NTF2-like"/>
    <property type="match status" value="1"/>
</dbReference>
<dbReference type="RefSeq" id="WP_338280704.1">
    <property type="nucleotide sequence ID" value="NZ_BTTX01000006.1"/>
</dbReference>
<gene>
    <name evidence="2" type="ORF">ASNO1_59130</name>
</gene>